<dbReference type="PROSITE" id="PS00108">
    <property type="entry name" value="PROTEIN_KINASE_ST"/>
    <property type="match status" value="1"/>
</dbReference>
<keyword evidence="2" id="KW-0723">Serine/threonine-protein kinase</keyword>
<evidence type="ECO:0000256" key="2">
    <source>
        <dbReference type="ARBA" id="ARBA00022527"/>
    </source>
</evidence>
<evidence type="ECO:0000256" key="1">
    <source>
        <dbReference type="ARBA" id="ARBA00004167"/>
    </source>
</evidence>
<feature type="region of interest" description="Disordered" evidence="15">
    <location>
        <begin position="288"/>
        <end position="321"/>
    </location>
</feature>
<dbReference type="GO" id="GO:0004674">
    <property type="term" value="F:protein serine/threonine kinase activity"/>
    <property type="evidence" value="ECO:0007669"/>
    <property type="project" value="UniProtKB-KW"/>
</dbReference>
<comment type="caution">
    <text evidence="19">The sequence shown here is derived from an EMBL/GenBank/DDBJ whole genome shotgun (WGS) entry which is preliminary data.</text>
</comment>
<evidence type="ECO:0000256" key="5">
    <source>
        <dbReference type="ARBA" id="ARBA00022692"/>
    </source>
</evidence>
<sequence length="726" mass="79854">MSISSPTIDQNAPLPLFSSKPNNNSITAFNNRTLMAHLLFSLFATTTLLLSSTLLCTAQTNNNLYHFCGSTGNFTSNGAYATNLNQLFSSLSSNATTSNGYQNMTFGRDPDKIYGAFMCRGDVTSQSCKACVDFATSSLISRCPNSKESIIWFDNCMLRYSNQSFFSSMQTRPAFYMWNLQNASDPNAFNRVLGDLMNSLVVEAINGGGSASSRAMFKTKQAVLNSFQNIYGLVQCTPDLSPGECNSCLTSAIGEIPTCCDRKQGGRVVSASCNLRFEVYRFYTTTDASPAPSPLPPTVPPPPLLQLEPQTPSTNSTATEGKGKNSARVVILVVIPSAIAAVVICAIVIFLYKRKRRPKQTSTTAVYSQDEEITTVESLQFNMEIVRAATNNFSEANKLGEGGFGPVYKGQLSNGQKIAVKRLSKHSGQGDVEFKNEVILLVKLQHRNLVRLLGFCFQGEEKLLIYEFVPNTSLDRFIYDPQKRADLNWERRHRIIVGIARGILYLHEDSRHRIIHRDLKLSNILLDSEMNPKISDFGMAKLVVVDQTQGSTSLIAGTYGYMAPEYAIQGRFSVKSDVYSFGVILLEIVTGQKISTFLEPEHGEDLLSYAWRQWNDGKAMQLIDPTLRGTYSPSEVVRIIHIALLCVQENVAARPTMGSVVVLLTSGSISLALASRPAFFANSRIGSSFVSNADGSHSRLKEPEQVAAANSPWSANDMSITELYPR</sequence>
<feature type="compositionally biased region" description="Pro residues" evidence="15">
    <location>
        <begin position="291"/>
        <end position="304"/>
    </location>
</feature>
<evidence type="ECO:0000256" key="3">
    <source>
        <dbReference type="ARBA" id="ARBA00022553"/>
    </source>
</evidence>
<dbReference type="InterPro" id="IPR001245">
    <property type="entry name" value="Ser-Thr/Tyr_kinase_cat_dom"/>
</dbReference>
<feature type="compositionally biased region" description="Low complexity" evidence="15">
    <location>
        <begin position="305"/>
        <end position="314"/>
    </location>
</feature>
<evidence type="ECO:0000313" key="20">
    <source>
        <dbReference type="Proteomes" id="UP001420932"/>
    </source>
</evidence>
<keyword evidence="9" id="KW-0418">Kinase</keyword>
<dbReference type="PROSITE" id="PS51473">
    <property type="entry name" value="GNK2"/>
    <property type="match status" value="2"/>
</dbReference>
<evidence type="ECO:0000256" key="12">
    <source>
        <dbReference type="ARBA" id="ARBA00023136"/>
    </source>
</evidence>
<dbReference type="Gene3D" id="1.10.510.10">
    <property type="entry name" value="Transferase(Phosphotransferase) domain 1"/>
    <property type="match status" value="1"/>
</dbReference>
<dbReference type="EMBL" id="JBBNAF010000012">
    <property type="protein sequence ID" value="KAK9092142.1"/>
    <property type="molecule type" value="Genomic_DNA"/>
</dbReference>
<keyword evidence="3" id="KW-0597">Phosphoprotein</keyword>
<name>A0AAP0HPL0_9MAGN</name>
<evidence type="ECO:0000313" key="19">
    <source>
        <dbReference type="EMBL" id="KAK9092142.1"/>
    </source>
</evidence>
<proteinExistence type="predicted"/>
<keyword evidence="10" id="KW-0067">ATP-binding</keyword>
<evidence type="ECO:0000256" key="6">
    <source>
        <dbReference type="ARBA" id="ARBA00022729"/>
    </source>
</evidence>
<evidence type="ECO:0008006" key="21">
    <source>
        <dbReference type="Google" id="ProtNLM"/>
    </source>
</evidence>
<evidence type="ECO:0000256" key="14">
    <source>
        <dbReference type="ARBA" id="ARBA00023180"/>
    </source>
</evidence>
<keyword evidence="11 16" id="KW-1133">Transmembrane helix</keyword>
<dbReference type="InterPro" id="IPR002902">
    <property type="entry name" value="GNK2"/>
</dbReference>
<dbReference type="CDD" id="cd14066">
    <property type="entry name" value="STKc_IRAK"/>
    <property type="match status" value="1"/>
</dbReference>
<evidence type="ECO:0000256" key="4">
    <source>
        <dbReference type="ARBA" id="ARBA00022679"/>
    </source>
</evidence>
<keyword evidence="14" id="KW-0325">Glycoprotein</keyword>
<dbReference type="Gene3D" id="3.30.200.20">
    <property type="entry name" value="Phosphorylase Kinase, domain 1"/>
    <property type="match status" value="1"/>
</dbReference>
<protein>
    <recommendedName>
        <fullName evidence="21">Cysteine-rich receptor-like protein kinase 10</fullName>
    </recommendedName>
</protein>
<keyword evidence="6" id="KW-0732">Signal</keyword>
<dbReference type="Pfam" id="PF01657">
    <property type="entry name" value="Stress-antifung"/>
    <property type="match status" value="2"/>
</dbReference>
<feature type="transmembrane region" description="Helical" evidence="16">
    <location>
        <begin position="329"/>
        <end position="352"/>
    </location>
</feature>
<evidence type="ECO:0000256" key="10">
    <source>
        <dbReference type="ARBA" id="ARBA00022840"/>
    </source>
</evidence>
<dbReference type="GO" id="GO:0005886">
    <property type="term" value="C:plasma membrane"/>
    <property type="evidence" value="ECO:0007669"/>
    <property type="project" value="TreeGrafter"/>
</dbReference>
<evidence type="ECO:0000256" key="11">
    <source>
        <dbReference type="ARBA" id="ARBA00022989"/>
    </source>
</evidence>
<evidence type="ECO:0000256" key="13">
    <source>
        <dbReference type="ARBA" id="ARBA00023170"/>
    </source>
</evidence>
<dbReference type="InterPro" id="IPR038408">
    <property type="entry name" value="GNK2_sf"/>
</dbReference>
<keyword evidence="5 16" id="KW-0812">Transmembrane</keyword>
<evidence type="ECO:0000256" key="7">
    <source>
        <dbReference type="ARBA" id="ARBA00022737"/>
    </source>
</evidence>
<evidence type="ECO:0000256" key="8">
    <source>
        <dbReference type="ARBA" id="ARBA00022741"/>
    </source>
</evidence>
<dbReference type="FunFam" id="3.30.430.20:FF:000003">
    <property type="entry name" value="Cysteine-rich RLK (RECEPTOR-like protein kinase) 10"/>
    <property type="match status" value="1"/>
</dbReference>
<dbReference type="FunFam" id="1.10.510.10:FF:000343">
    <property type="entry name" value="Cysteine-rich receptor-like protein kinase 28"/>
    <property type="match status" value="1"/>
</dbReference>
<dbReference type="InterPro" id="IPR011009">
    <property type="entry name" value="Kinase-like_dom_sf"/>
</dbReference>
<dbReference type="FunFam" id="3.30.200.20:FF:000142">
    <property type="entry name" value="Cysteine-rich receptor-like protein kinase 10"/>
    <property type="match status" value="1"/>
</dbReference>
<feature type="transmembrane region" description="Helical" evidence="16">
    <location>
        <begin position="34"/>
        <end position="55"/>
    </location>
</feature>
<evidence type="ECO:0000259" key="17">
    <source>
        <dbReference type="PROSITE" id="PS50011"/>
    </source>
</evidence>
<comment type="subcellular location">
    <subcellularLocation>
        <location evidence="1">Membrane</location>
        <topology evidence="1">Single-pass membrane protein</topology>
    </subcellularLocation>
</comment>
<dbReference type="InterPro" id="IPR008271">
    <property type="entry name" value="Ser/Thr_kinase_AS"/>
</dbReference>
<evidence type="ECO:0000256" key="16">
    <source>
        <dbReference type="SAM" id="Phobius"/>
    </source>
</evidence>
<dbReference type="PROSITE" id="PS50011">
    <property type="entry name" value="PROTEIN_KINASE_DOM"/>
    <property type="match status" value="1"/>
</dbReference>
<dbReference type="CDD" id="cd23509">
    <property type="entry name" value="Gnk2-like"/>
    <property type="match status" value="2"/>
</dbReference>
<evidence type="ECO:0000256" key="9">
    <source>
        <dbReference type="ARBA" id="ARBA00022777"/>
    </source>
</evidence>
<dbReference type="SMART" id="SM00220">
    <property type="entry name" value="S_TKc"/>
    <property type="match status" value="1"/>
</dbReference>
<dbReference type="Gene3D" id="3.30.430.20">
    <property type="entry name" value="Gnk2 domain, C-X8-C-X2-C motif"/>
    <property type="match status" value="2"/>
</dbReference>
<accession>A0AAP0HPL0</accession>
<dbReference type="Proteomes" id="UP001420932">
    <property type="component" value="Unassembled WGS sequence"/>
</dbReference>
<evidence type="ECO:0000256" key="15">
    <source>
        <dbReference type="SAM" id="MobiDB-lite"/>
    </source>
</evidence>
<feature type="domain" description="Protein kinase" evidence="17">
    <location>
        <begin position="393"/>
        <end position="679"/>
    </location>
</feature>
<keyword evidence="13" id="KW-0675">Receptor</keyword>
<keyword evidence="4" id="KW-0808">Transferase</keyword>
<feature type="domain" description="Gnk2-homologous" evidence="18">
    <location>
        <begin position="171"/>
        <end position="282"/>
    </location>
</feature>
<keyword evidence="8" id="KW-0547">Nucleotide-binding</keyword>
<keyword evidence="20" id="KW-1185">Reference proteome</keyword>
<feature type="domain" description="Gnk2-homologous" evidence="18">
    <location>
        <begin position="62"/>
        <end position="165"/>
    </location>
</feature>
<dbReference type="FunFam" id="3.30.430.20:FF:000002">
    <property type="entry name" value="Cysteine-rich receptor-like protein kinase 10"/>
    <property type="match status" value="1"/>
</dbReference>
<dbReference type="GO" id="GO:0009737">
    <property type="term" value="P:response to abscisic acid"/>
    <property type="evidence" value="ECO:0007669"/>
    <property type="project" value="UniProtKB-ARBA"/>
</dbReference>
<dbReference type="PANTHER" id="PTHR27002:SF980">
    <property type="entry name" value="CYSTEINE-RICH RECEPTOR-LIKE PROTEIN KINASE 10 ISOFORM X1"/>
    <property type="match status" value="1"/>
</dbReference>
<keyword evidence="12 16" id="KW-0472">Membrane</keyword>
<keyword evidence="7" id="KW-0677">Repeat</keyword>
<organism evidence="19 20">
    <name type="scientific">Stephania yunnanensis</name>
    <dbReference type="NCBI Taxonomy" id="152371"/>
    <lineage>
        <taxon>Eukaryota</taxon>
        <taxon>Viridiplantae</taxon>
        <taxon>Streptophyta</taxon>
        <taxon>Embryophyta</taxon>
        <taxon>Tracheophyta</taxon>
        <taxon>Spermatophyta</taxon>
        <taxon>Magnoliopsida</taxon>
        <taxon>Ranunculales</taxon>
        <taxon>Menispermaceae</taxon>
        <taxon>Menispermoideae</taxon>
        <taxon>Cissampelideae</taxon>
        <taxon>Stephania</taxon>
    </lineage>
</organism>
<dbReference type="InterPro" id="IPR000719">
    <property type="entry name" value="Prot_kinase_dom"/>
</dbReference>
<dbReference type="AlphaFoldDB" id="A0AAP0HPL0"/>
<evidence type="ECO:0000259" key="18">
    <source>
        <dbReference type="PROSITE" id="PS51473"/>
    </source>
</evidence>
<gene>
    <name evidence="19" type="ORF">Syun_027053</name>
</gene>
<dbReference type="SUPFAM" id="SSF56112">
    <property type="entry name" value="Protein kinase-like (PK-like)"/>
    <property type="match status" value="1"/>
</dbReference>
<dbReference type="GO" id="GO:0005524">
    <property type="term" value="F:ATP binding"/>
    <property type="evidence" value="ECO:0007669"/>
    <property type="project" value="UniProtKB-KW"/>
</dbReference>
<dbReference type="Pfam" id="PF07714">
    <property type="entry name" value="PK_Tyr_Ser-Thr"/>
    <property type="match status" value="1"/>
</dbReference>
<reference evidence="19 20" key="1">
    <citation type="submission" date="2024-01" db="EMBL/GenBank/DDBJ databases">
        <title>Genome assemblies of Stephania.</title>
        <authorList>
            <person name="Yang L."/>
        </authorList>
    </citation>
    <scope>NUCLEOTIDE SEQUENCE [LARGE SCALE GENOMIC DNA]</scope>
    <source>
        <strain evidence="19">YNDBR</strain>
        <tissue evidence="19">Leaf</tissue>
    </source>
</reference>
<dbReference type="PANTHER" id="PTHR27002">
    <property type="entry name" value="RECEPTOR-LIKE SERINE/THREONINE-PROTEIN KINASE SD1-8"/>
    <property type="match status" value="1"/>
</dbReference>